<dbReference type="PROSITE" id="PS50850">
    <property type="entry name" value="MFS"/>
    <property type="match status" value="1"/>
</dbReference>
<keyword evidence="6 7" id="KW-0472">Membrane</keyword>
<evidence type="ECO:0000256" key="2">
    <source>
        <dbReference type="ARBA" id="ARBA00010992"/>
    </source>
</evidence>
<dbReference type="PROSITE" id="PS00217">
    <property type="entry name" value="SUGAR_TRANSPORT_2"/>
    <property type="match status" value="1"/>
</dbReference>
<dbReference type="Proteomes" id="UP000825935">
    <property type="component" value="Chromosome 12"/>
</dbReference>
<dbReference type="InterPro" id="IPR020846">
    <property type="entry name" value="MFS_dom"/>
</dbReference>
<feature type="transmembrane region" description="Helical" evidence="7">
    <location>
        <begin position="133"/>
        <end position="153"/>
    </location>
</feature>
<feature type="transmembrane region" description="Helical" evidence="7">
    <location>
        <begin position="606"/>
        <end position="630"/>
    </location>
</feature>
<evidence type="ECO:0000256" key="5">
    <source>
        <dbReference type="ARBA" id="ARBA00022989"/>
    </source>
</evidence>
<dbReference type="EMBL" id="CM035417">
    <property type="protein sequence ID" value="KAH7424173.1"/>
    <property type="molecule type" value="Genomic_DNA"/>
</dbReference>
<dbReference type="InterPro" id="IPR005829">
    <property type="entry name" value="Sugar_transporter_CS"/>
</dbReference>
<keyword evidence="5 7" id="KW-1133">Transmembrane helix</keyword>
<evidence type="ECO:0000256" key="4">
    <source>
        <dbReference type="ARBA" id="ARBA00022692"/>
    </source>
</evidence>
<comment type="subcellular location">
    <subcellularLocation>
        <location evidence="1">Membrane</location>
        <topology evidence="1">Multi-pass membrane protein</topology>
    </subcellularLocation>
</comment>
<dbReference type="InterPro" id="IPR005828">
    <property type="entry name" value="MFS_sugar_transport-like"/>
</dbReference>
<feature type="domain" description="Major facilitator superfamily (MFS) profile" evidence="8">
    <location>
        <begin position="7"/>
        <end position="700"/>
    </location>
</feature>
<evidence type="ECO:0000256" key="3">
    <source>
        <dbReference type="ARBA" id="ARBA00022448"/>
    </source>
</evidence>
<feature type="transmembrane region" description="Helical" evidence="7">
    <location>
        <begin position="74"/>
        <end position="92"/>
    </location>
</feature>
<feature type="transmembrane region" description="Helical" evidence="7">
    <location>
        <begin position="43"/>
        <end position="62"/>
    </location>
</feature>
<evidence type="ECO:0000256" key="7">
    <source>
        <dbReference type="SAM" id="Phobius"/>
    </source>
</evidence>
<feature type="transmembrane region" description="Helical" evidence="7">
    <location>
        <begin position="165"/>
        <end position="185"/>
    </location>
</feature>
<feature type="transmembrane region" description="Helical" evidence="7">
    <location>
        <begin position="544"/>
        <end position="567"/>
    </location>
</feature>
<comment type="caution">
    <text evidence="9">The sequence shown here is derived from an EMBL/GenBank/DDBJ whole genome shotgun (WGS) entry which is preliminary data.</text>
</comment>
<keyword evidence="3" id="KW-0813">Transport</keyword>
<sequence length="724" mass="78223">MLSTKLVTGAAAIGNLLDGFDSATFAGALLYIEPEFNLDERPILEGAIVAASLVGAALISTIAGPGADWLGRRMVLCISAALYLFGALLMIWSPNVYLLLLARFVDGIGVGLAVTVAPLYISEVSPAEIRGALNTLPQLLGTFGMFLAFTMVFGISLTTSPQWRMMLWIMCIPAVVYLLLGIFYLPESPRWLVSKGKVQEAEEILQWLRNKTDILGELTLFLEGLDVGKAPFREEYFIHPANLAEDDSLSFKDDLHILLESPEDRCSWIATPISSYAGSQGFPSRPASVTGTPSPFKDPTVTIMESFYSPSSDHVHELHNQGGNFETYSVILEEEEDTGMREGVVYHTDVSDIDQDLRSPLLSSPPGQAYADIPRGDSFKSSKANARDLLATPNRGHGGSIGSVRIGGGWHLAFQWTGPEGTEGKPEHGSYKRLYLYQEPQHIGAGSSHLLPRLGSEVSEIESVATAIVSRTTQHGIPNGLAESSFKAPAWSELLEGGVKQALIVGVTLQILMQFCGINAVLSFTPKVLQESGAEVLLSKIGIGSNSASILASAVVSLVSVPFITLAMHLMDVAGRRKILLHALPIIFLALICFTIIRMVPTSETLFASVSVLSVVVYMTVFMMGFGPIPNMICAEIFPTRVRGICVTICQAAMWIARVLVTEFFPVLDSALGIASTFAIFAVVCIITLLFVYFIVPETKGLPLEIITELFALSAAEKKRPAST</sequence>
<evidence type="ECO:0000256" key="1">
    <source>
        <dbReference type="ARBA" id="ARBA00004141"/>
    </source>
</evidence>
<dbReference type="PRINTS" id="PR00171">
    <property type="entry name" value="SUGRTRNSPORT"/>
</dbReference>
<gene>
    <name evidence="9" type="ORF">KP509_12G094000</name>
</gene>
<dbReference type="Pfam" id="PF00083">
    <property type="entry name" value="Sugar_tr"/>
    <property type="match status" value="2"/>
</dbReference>
<name>A0A8T2TQW4_CERRI</name>
<dbReference type="OMA" id="HHIITYI"/>
<evidence type="ECO:0000256" key="6">
    <source>
        <dbReference type="ARBA" id="ARBA00023136"/>
    </source>
</evidence>
<feature type="transmembrane region" description="Helical" evidence="7">
    <location>
        <begin position="98"/>
        <end position="121"/>
    </location>
</feature>
<keyword evidence="10" id="KW-1185">Reference proteome</keyword>
<evidence type="ECO:0000313" key="9">
    <source>
        <dbReference type="EMBL" id="KAH7424173.1"/>
    </source>
</evidence>
<keyword evidence="4 7" id="KW-0812">Transmembrane</keyword>
<dbReference type="AlphaFoldDB" id="A0A8T2TQW4"/>
<feature type="transmembrane region" description="Helical" evidence="7">
    <location>
        <begin position="579"/>
        <end position="600"/>
    </location>
</feature>
<dbReference type="InterPro" id="IPR003663">
    <property type="entry name" value="Sugar/inositol_transpt"/>
</dbReference>
<organism evidence="9 10">
    <name type="scientific">Ceratopteris richardii</name>
    <name type="common">Triangle waterfern</name>
    <dbReference type="NCBI Taxonomy" id="49495"/>
    <lineage>
        <taxon>Eukaryota</taxon>
        <taxon>Viridiplantae</taxon>
        <taxon>Streptophyta</taxon>
        <taxon>Embryophyta</taxon>
        <taxon>Tracheophyta</taxon>
        <taxon>Polypodiopsida</taxon>
        <taxon>Polypodiidae</taxon>
        <taxon>Polypodiales</taxon>
        <taxon>Pteridineae</taxon>
        <taxon>Pteridaceae</taxon>
        <taxon>Parkerioideae</taxon>
        <taxon>Ceratopteris</taxon>
    </lineage>
</organism>
<dbReference type="GO" id="GO:0016020">
    <property type="term" value="C:membrane"/>
    <property type="evidence" value="ECO:0007669"/>
    <property type="project" value="UniProtKB-SubCell"/>
</dbReference>
<dbReference type="InterPro" id="IPR036259">
    <property type="entry name" value="MFS_trans_sf"/>
</dbReference>
<dbReference type="InterPro" id="IPR050814">
    <property type="entry name" value="Myo-inositol_Transporter"/>
</dbReference>
<dbReference type="PANTHER" id="PTHR48020:SF35">
    <property type="entry name" value="SUGAR TRANSPORTER"/>
    <property type="match status" value="1"/>
</dbReference>
<feature type="transmembrane region" description="Helical" evidence="7">
    <location>
        <begin position="642"/>
        <end position="661"/>
    </location>
</feature>
<dbReference type="OrthoDB" id="6339427at2759"/>
<reference evidence="9" key="1">
    <citation type="submission" date="2021-08" db="EMBL/GenBank/DDBJ databases">
        <title>WGS assembly of Ceratopteris richardii.</title>
        <authorList>
            <person name="Marchant D.B."/>
            <person name="Chen G."/>
            <person name="Jenkins J."/>
            <person name="Shu S."/>
            <person name="Leebens-Mack J."/>
            <person name="Grimwood J."/>
            <person name="Schmutz J."/>
            <person name="Soltis P."/>
            <person name="Soltis D."/>
            <person name="Chen Z.-H."/>
        </authorList>
    </citation>
    <scope>NUCLEOTIDE SEQUENCE</scope>
    <source>
        <strain evidence="9">Whitten #5841</strain>
        <tissue evidence="9">Leaf</tissue>
    </source>
</reference>
<feature type="transmembrane region" description="Helical" evidence="7">
    <location>
        <begin position="673"/>
        <end position="696"/>
    </location>
</feature>
<evidence type="ECO:0000313" key="10">
    <source>
        <dbReference type="Proteomes" id="UP000825935"/>
    </source>
</evidence>
<dbReference type="SUPFAM" id="SSF103473">
    <property type="entry name" value="MFS general substrate transporter"/>
    <property type="match status" value="1"/>
</dbReference>
<protein>
    <recommendedName>
        <fullName evidence="8">Major facilitator superfamily (MFS) profile domain-containing protein</fullName>
    </recommendedName>
</protein>
<comment type="similarity">
    <text evidence="2">Belongs to the major facilitator superfamily. Sugar transporter (TC 2.A.1.1) family.</text>
</comment>
<evidence type="ECO:0000259" key="8">
    <source>
        <dbReference type="PROSITE" id="PS50850"/>
    </source>
</evidence>
<proteinExistence type="inferred from homology"/>
<accession>A0A8T2TQW4</accession>
<dbReference type="PROSITE" id="PS00216">
    <property type="entry name" value="SUGAR_TRANSPORT_1"/>
    <property type="match status" value="1"/>
</dbReference>
<dbReference type="GO" id="GO:0022857">
    <property type="term" value="F:transmembrane transporter activity"/>
    <property type="evidence" value="ECO:0007669"/>
    <property type="project" value="InterPro"/>
</dbReference>
<dbReference type="Gene3D" id="1.20.1250.20">
    <property type="entry name" value="MFS general substrate transporter like domains"/>
    <property type="match status" value="2"/>
</dbReference>
<dbReference type="PANTHER" id="PTHR48020">
    <property type="entry name" value="PROTON MYO-INOSITOL COTRANSPORTER"/>
    <property type="match status" value="1"/>
</dbReference>